<organism evidence="1 2">
    <name type="scientific">Bacteroides ovatus</name>
    <dbReference type="NCBI Taxonomy" id="28116"/>
    <lineage>
        <taxon>Bacteria</taxon>
        <taxon>Pseudomonadati</taxon>
        <taxon>Bacteroidota</taxon>
        <taxon>Bacteroidia</taxon>
        <taxon>Bacteroidales</taxon>
        <taxon>Bacteroidaceae</taxon>
        <taxon>Bacteroides</taxon>
    </lineage>
</organism>
<dbReference type="Proteomes" id="UP000183670">
    <property type="component" value="Unassembled WGS sequence"/>
</dbReference>
<sequence>MKKIYLSLLIVFLFQACTSDMEEILQVGEVETSKVTTRQASDGEYDLLGFSYDITGDYLHVDNAKKMVVDIKSFIGDPNNKDRFYNPATIIANEDFYAGANVEEFLQEIKDKRVTGGSGGLKIGPLSLSGSAKVTKEKNERYSYSNKYSFARGHLQKPVFSQISLRV</sequence>
<protein>
    <submittedName>
        <fullName evidence="1">Uncharacterized protein</fullName>
    </submittedName>
</protein>
<accession>A0A1G6G9F4</accession>
<evidence type="ECO:0000313" key="2">
    <source>
        <dbReference type="Proteomes" id="UP000183670"/>
    </source>
</evidence>
<name>A0A1G6G9F4_BACOV</name>
<gene>
    <name evidence="1" type="ORF">SAMN05192581_10462</name>
</gene>
<dbReference type="RefSeq" id="WP_074559308.1">
    <property type="nucleotide sequence ID" value="NZ_FMYE01000046.1"/>
</dbReference>
<dbReference type="AlphaFoldDB" id="A0A1G6G9F4"/>
<proteinExistence type="predicted"/>
<reference evidence="1 2" key="1">
    <citation type="submission" date="2016-10" db="EMBL/GenBank/DDBJ databases">
        <authorList>
            <person name="de Groot N.N."/>
        </authorList>
    </citation>
    <scope>NUCLEOTIDE SEQUENCE [LARGE SCALE GENOMIC DNA]</scope>
    <source>
        <strain evidence="1 2">NLAE-zl-C500</strain>
    </source>
</reference>
<dbReference type="EMBL" id="FMYE01000046">
    <property type="protein sequence ID" value="SDB78632.1"/>
    <property type="molecule type" value="Genomic_DNA"/>
</dbReference>
<dbReference type="PROSITE" id="PS51257">
    <property type="entry name" value="PROKAR_LIPOPROTEIN"/>
    <property type="match status" value="1"/>
</dbReference>
<evidence type="ECO:0000313" key="1">
    <source>
        <dbReference type="EMBL" id="SDB78632.1"/>
    </source>
</evidence>